<organism evidence="7 8">
    <name type="scientific">Reinekea blandensis MED297</name>
    <dbReference type="NCBI Taxonomy" id="314283"/>
    <lineage>
        <taxon>Bacteria</taxon>
        <taxon>Pseudomonadati</taxon>
        <taxon>Pseudomonadota</taxon>
        <taxon>Gammaproteobacteria</taxon>
        <taxon>Oceanospirillales</taxon>
        <taxon>Saccharospirillaceae</taxon>
        <taxon>Reinekea</taxon>
    </lineage>
</organism>
<feature type="transmembrane region" description="Helical" evidence="5">
    <location>
        <begin position="116"/>
        <end position="137"/>
    </location>
</feature>
<evidence type="ECO:0000256" key="2">
    <source>
        <dbReference type="ARBA" id="ARBA00022692"/>
    </source>
</evidence>
<dbReference type="OrthoDB" id="321830at2"/>
<dbReference type="HOGENOM" id="CLU_069324_0_0_6"/>
<gene>
    <name evidence="7" type="ORF">MED297_04347</name>
</gene>
<dbReference type="PANTHER" id="PTHR32322">
    <property type="entry name" value="INNER MEMBRANE TRANSPORTER"/>
    <property type="match status" value="1"/>
</dbReference>
<dbReference type="Pfam" id="PF00892">
    <property type="entry name" value="EamA"/>
    <property type="match status" value="2"/>
</dbReference>
<feature type="transmembrane region" description="Helical" evidence="5">
    <location>
        <begin position="199"/>
        <end position="219"/>
    </location>
</feature>
<feature type="transmembrane region" description="Helical" evidence="5">
    <location>
        <begin position="143"/>
        <end position="161"/>
    </location>
</feature>
<proteinExistence type="predicted"/>
<dbReference type="InterPro" id="IPR050638">
    <property type="entry name" value="AA-Vitamin_Transporters"/>
</dbReference>
<accession>A4BG74</accession>
<feature type="transmembrane region" description="Helical" evidence="5">
    <location>
        <begin position="173"/>
        <end position="193"/>
    </location>
</feature>
<dbReference type="PANTHER" id="PTHR32322:SF9">
    <property type="entry name" value="AMINO-ACID METABOLITE EFFLUX PUMP-RELATED"/>
    <property type="match status" value="1"/>
</dbReference>
<dbReference type="Proteomes" id="UP000005953">
    <property type="component" value="Unassembled WGS sequence"/>
</dbReference>
<dbReference type="STRING" id="314283.MED297_04347"/>
<comment type="caution">
    <text evidence="7">The sequence shown here is derived from an EMBL/GenBank/DDBJ whole genome shotgun (WGS) entry which is preliminary data.</text>
</comment>
<keyword evidence="3 5" id="KW-1133">Transmembrane helix</keyword>
<evidence type="ECO:0000256" key="1">
    <source>
        <dbReference type="ARBA" id="ARBA00004141"/>
    </source>
</evidence>
<feature type="domain" description="EamA" evidence="6">
    <location>
        <begin position="4"/>
        <end position="132"/>
    </location>
</feature>
<dbReference type="InterPro" id="IPR037185">
    <property type="entry name" value="EmrE-like"/>
</dbReference>
<keyword evidence="4 5" id="KW-0472">Membrane</keyword>
<feature type="domain" description="EamA" evidence="6">
    <location>
        <begin position="143"/>
        <end position="273"/>
    </location>
</feature>
<protein>
    <recommendedName>
        <fullName evidence="6">EamA domain-containing protein</fullName>
    </recommendedName>
</protein>
<keyword evidence="8" id="KW-1185">Reference proteome</keyword>
<name>A4BG74_9GAMM</name>
<evidence type="ECO:0000256" key="5">
    <source>
        <dbReference type="SAM" id="Phobius"/>
    </source>
</evidence>
<dbReference type="AlphaFoldDB" id="A4BG74"/>
<evidence type="ECO:0000256" key="3">
    <source>
        <dbReference type="ARBA" id="ARBA00022989"/>
    </source>
</evidence>
<dbReference type="GO" id="GO:0016020">
    <property type="term" value="C:membrane"/>
    <property type="evidence" value="ECO:0007669"/>
    <property type="project" value="UniProtKB-SubCell"/>
</dbReference>
<evidence type="ECO:0000313" key="7">
    <source>
        <dbReference type="EMBL" id="EAR08869.1"/>
    </source>
</evidence>
<feature type="transmembrane region" description="Helical" evidence="5">
    <location>
        <begin position="66"/>
        <end position="86"/>
    </location>
</feature>
<feature type="transmembrane region" description="Helical" evidence="5">
    <location>
        <begin position="92"/>
        <end position="109"/>
    </location>
</feature>
<feature type="transmembrane region" description="Helical" evidence="5">
    <location>
        <begin position="254"/>
        <end position="274"/>
    </location>
</feature>
<keyword evidence="2 5" id="KW-0812">Transmembrane</keyword>
<dbReference type="RefSeq" id="WP_008047755.1">
    <property type="nucleotide sequence ID" value="NZ_CH724154.1"/>
</dbReference>
<evidence type="ECO:0000256" key="4">
    <source>
        <dbReference type="ARBA" id="ARBA00023136"/>
    </source>
</evidence>
<dbReference type="SUPFAM" id="SSF103481">
    <property type="entry name" value="Multidrug resistance efflux transporter EmrE"/>
    <property type="match status" value="2"/>
</dbReference>
<comment type="subcellular location">
    <subcellularLocation>
        <location evidence="1">Membrane</location>
        <topology evidence="1">Multi-pass membrane protein</topology>
    </subcellularLocation>
</comment>
<feature type="transmembrane region" description="Helical" evidence="5">
    <location>
        <begin position="37"/>
        <end position="54"/>
    </location>
</feature>
<evidence type="ECO:0000313" key="8">
    <source>
        <dbReference type="Proteomes" id="UP000005953"/>
    </source>
</evidence>
<dbReference type="InterPro" id="IPR000620">
    <property type="entry name" value="EamA_dom"/>
</dbReference>
<sequence>MLKLILITLLALIALAGNSVFARLALAGSDLDPASFTIIRLLAGALCLSTLLWLRSTQPGNTKGRWVSAAALFLYAAGFSFAYVSLDTGTGALILFGFVQLTMILAGLLKGQRLTALEIAGTLLAFAGLAYLMLPGAQSPSQSGFLLMAGAGISWGVYTLLGRQSSDAIGDTAWNFIRTLPMTLLLAVPFLNTLQWDTYGVWMAVASGALTSGLGYVLWYQVLRHLTMTLAGVLQLSVPLLAAVGGILFASEPITLGFVLASALILGGIGLVIAGRRAT</sequence>
<reference evidence="7 8" key="1">
    <citation type="submission" date="2006-02" db="EMBL/GenBank/DDBJ databases">
        <authorList>
            <person name="Pinhassi J."/>
            <person name="Pedros-Alio C."/>
            <person name="Ferriera S."/>
            <person name="Johnson J."/>
            <person name="Kravitz S."/>
            <person name="Halpern A."/>
            <person name="Remington K."/>
            <person name="Beeson K."/>
            <person name="Tran B."/>
            <person name="Rogers Y.-H."/>
            <person name="Friedman R."/>
            <person name="Venter J.C."/>
        </authorList>
    </citation>
    <scope>NUCLEOTIDE SEQUENCE [LARGE SCALE GENOMIC DNA]</scope>
    <source>
        <strain evidence="7 8">MED297</strain>
    </source>
</reference>
<dbReference type="EMBL" id="AAOE01000015">
    <property type="protein sequence ID" value="EAR08869.1"/>
    <property type="molecule type" value="Genomic_DNA"/>
</dbReference>
<evidence type="ECO:0000259" key="6">
    <source>
        <dbReference type="Pfam" id="PF00892"/>
    </source>
</evidence>
<feature type="transmembrane region" description="Helical" evidence="5">
    <location>
        <begin position="226"/>
        <end position="248"/>
    </location>
</feature>